<dbReference type="OrthoDB" id="5244663at2"/>
<gene>
    <name evidence="1" type="ORF">BF93_01195</name>
</gene>
<evidence type="ECO:0000313" key="2">
    <source>
        <dbReference type="Proteomes" id="UP000023067"/>
    </source>
</evidence>
<keyword evidence="2" id="KW-1185">Reference proteome</keyword>
<comment type="caution">
    <text evidence="1">The sequence shown here is derived from an EMBL/GenBank/DDBJ whole genome shotgun (WGS) entry which is preliminary data.</text>
</comment>
<accession>Z9JSU9</accession>
<dbReference type="AlphaFoldDB" id="Z9JSU9"/>
<organism evidence="1 2">
    <name type="scientific">Brachybacterium phenoliresistens</name>
    <dbReference type="NCBI Taxonomy" id="396014"/>
    <lineage>
        <taxon>Bacteria</taxon>
        <taxon>Bacillati</taxon>
        <taxon>Actinomycetota</taxon>
        <taxon>Actinomycetes</taxon>
        <taxon>Micrococcales</taxon>
        <taxon>Dermabacteraceae</taxon>
        <taxon>Brachybacterium</taxon>
    </lineage>
</organism>
<dbReference type="eggNOG" id="ENOG5031DZ5">
    <property type="taxonomic scope" value="Bacteria"/>
</dbReference>
<proteinExistence type="predicted"/>
<dbReference type="HOGENOM" id="CLU_177796_0_0_11"/>
<name>Z9JSU9_9MICO</name>
<dbReference type="PATRIC" id="fig|396014.3.peg.2279"/>
<protein>
    <submittedName>
        <fullName evidence="1">Uncharacterized protein</fullName>
    </submittedName>
</protein>
<dbReference type="EMBL" id="JDYK01000011">
    <property type="protein sequence ID" value="EWS80876.1"/>
    <property type="molecule type" value="Genomic_DNA"/>
</dbReference>
<dbReference type="Proteomes" id="UP000023067">
    <property type="component" value="Unassembled WGS sequence"/>
</dbReference>
<sequence length="84" mass="8959">MDTEAGLEVATFIDTTGSEILDIIDSVTSVVTSVEWIGPDYDQYTSDWNSFVSGPVAGLVEAISAKAEELRVDAEEQDTASNGQ</sequence>
<reference evidence="1 2" key="1">
    <citation type="submission" date="2014-02" db="EMBL/GenBank/DDBJ databases">
        <title>Genome sequence of Brachybacterium phenoliresistens strain W13A50.</title>
        <authorList>
            <person name="Wang X."/>
        </authorList>
    </citation>
    <scope>NUCLEOTIDE SEQUENCE [LARGE SCALE GENOMIC DNA]</scope>
    <source>
        <strain evidence="1 2">W13A50</strain>
    </source>
</reference>
<evidence type="ECO:0000313" key="1">
    <source>
        <dbReference type="EMBL" id="EWS80876.1"/>
    </source>
</evidence>